<accession>A0A319DBA7</accession>
<dbReference type="VEuPathDB" id="FungiDB:BO71DRAFT_403984"/>
<dbReference type="InterPro" id="IPR013154">
    <property type="entry name" value="ADH-like_N"/>
</dbReference>
<dbReference type="SUPFAM" id="SSF51735">
    <property type="entry name" value="NAD(P)-binding Rossmann-fold domains"/>
    <property type="match status" value="1"/>
</dbReference>
<dbReference type="InterPro" id="IPR011032">
    <property type="entry name" value="GroES-like_sf"/>
</dbReference>
<dbReference type="Pfam" id="PF00107">
    <property type="entry name" value="ADH_zinc_N"/>
    <property type="match status" value="1"/>
</dbReference>
<dbReference type="Pfam" id="PF08240">
    <property type="entry name" value="ADH_N"/>
    <property type="match status" value="1"/>
</dbReference>
<protein>
    <submittedName>
        <fullName evidence="3">Putative isopropanol dehydrogenase</fullName>
    </submittedName>
</protein>
<dbReference type="InterPro" id="IPR036291">
    <property type="entry name" value="NAD(P)-bd_dom_sf"/>
</dbReference>
<dbReference type="STRING" id="1448320.A0A319DBA7"/>
<dbReference type="InterPro" id="IPR013149">
    <property type="entry name" value="ADH-like_C"/>
</dbReference>
<name>A0A319DBA7_9EURO</name>
<feature type="domain" description="Alcohol dehydrogenase-like N-terminal" evidence="2">
    <location>
        <begin position="35"/>
        <end position="149"/>
    </location>
</feature>
<dbReference type="CDD" id="cd05188">
    <property type="entry name" value="MDR"/>
    <property type="match status" value="1"/>
</dbReference>
<dbReference type="PANTHER" id="PTHR43677:SF4">
    <property type="entry name" value="QUINONE OXIDOREDUCTASE-LIKE PROTEIN 2"/>
    <property type="match status" value="1"/>
</dbReference>
<proteinExistence type="predicted"/>
<evidence type="ECO:0000259" key="1">
    <source>
        <dbReference type="Pfam" id="PF00107"/>
    </source>
</evidence>
<dbReference type="Proteomes" id="UP000247810">
    <property type="component" value="Unassembled WGS sequence"/>
</dbReference>
<reference evidence="3 4" key="1">
    <citation type="submission" date="2018-02" db="EMBL/GenBank/DDBJ databases">
        <title>The genomes of Aspergillus section Nigri reveals drivers in fungal speciation.</title>
        <authorList>
            <consortium name="DOE Joint Genome Institute"/>
            <person name="Vesth T.C."/>
            <person name="Nybo J."/>
            <person name="Theobald S."/>
            <person name="Brandl J."/>
            <person name="Frisvad J.C."/>
            <person name="Nielsen K.F."/>
            <person name="Lyhne E.K."/>
            <person name="Kogle M.E."/>
            <person name="Kuo A."/>
            <person name="Riley R."/>
            <person name="Clum A."/>
            <person name="Nolan M."/>
            <person name="Lipzen A."/>
            <person name="Salamov A."/>
            <person name="Henrissat B."/>
            <person name="Wiebenga A."/>
            <person name="De vries R.P."/>
            <person name="Grigoriev I.V."/>
            <person name="Mortensen U.H."/>
            <person name="Andersen M.R."/>
            <person name="Baker S.E."/>
        </authorList>
    </citation>
    <scope>NUCLEOTIDE SEQUENCE [LARGE SCALE GENOMIC DNA]</scope>
    <source>
        <strain evidence="3 4">CBS 707.79</strain>
    </source>
</reference>
<dbReference type="OrthoDB" id="5407715at2759"/>
<dbReference type="Gene3D" id="3.90.180.10">
    <property type="entry name" value="Medium-chain alcohol dehydrogenases, catalytic domain"/>
    <property type="match status" value="1"/>
</dbReference>
<dbReference type="InterPro" id="IPR051397">
    <property type="entry name" value="Zn-ADH-like_protein"/>
</dbReference>
<sequence length="378" mass="40442">MSEQRDTMATHKALVIHSHDKPLVLETKPRPVANTGEAVVRILASEVVPYMSEILDGTRHYSLSFPMTPGNSAIGRVFEVGPDAVELVPGQLVLCDITIRARDNPSVSILLGTHGGGYLAAQKLMDGPWRNGTYAEFTCLPLENLFPLNKDLLMQRLGYTLPNLCSMSVFLVGLGGLTEVGVKPGEVVIIAPATGRYGGAAVAVALALGATVIAAGRNERTLSSIETTYASTGRLKTVVLKGDASRNTEAFRTAVGNPHGADVFMDFSPPAVEDGTLLTSAIDLLRPFGRCAIMGGRLGNITVPYLPVMLKSIRIQGRFMYGRSEILQMIRMVESGVLQLGETIGIKEAKEYGLESIQEALEAAGKSTGWGNHVVLRP</sequence>
<gene>
    <name evidence="3" type="ORF">BO71DRAFT_403984</name>
</gene>
<feature type="domain" description="Alcohol dehydrogenase-like C-terminal" evidence="1">
    <location>
        <begin position="198"/>
        <end position="334"/>
    </location>
</feature>
<dbReference type="GO" id="GO:0016491">
    <property type="term" value="F:oxidoreductase activity"/>
    <property type="evidence" value="ECO:0007669"/>
    <property type="project" value="TreeGrafter"/>
</dbReference>
<dbReference type="AlphaFoldDB" id="A0A319DBA7"/>
<organism evidence="3 4">
    <name type="scientific">Aspergillus ellipticus CBS 707.79</name>
    <dbReference type="NCBI Taxonomy" id="1448320"/>
    <lineage>
        <taxon>Eukaryota</taxon>
        <taxon>Fungi</taxon>
        <taxon>Dikarya</taxon>
        <taxon>Ascomycota</taxon>
        <taxon>Pezizomycotina</taxon>
        <taxon>Eurotiomycetes</taxon>
        <taxon>Eurotiomycetidae</taxon>
        <taxon>Eurotiales</taxon>
        <taxon>Aspergillaceae</taxon>
        <taxon>Aspergillus</taxon>
        <taxon>Aspergillus subgen. Circumdati</taxon>
    </lineage>
</organism>
<dbReference type="PANTHER" id="PTHR43677">
    <property type="entry name" value="SHORT-CHAIN DEHYDROGENASE/REDUCTASE"/>
    <property type="match status" value="1"/>
</dbReference>
<keyword evidence="4" id="KW-1185">Reference proteome</keyword>
<evidence type="ECO:0000313" key="3">
    <source>
        <dbReference type="EMBL" id="PYH88313.1"/>
    </source>
</evidence>
<evidence type="ECO:0000313" key="4">
    <source>
        <dbReference type="Proteomes" id="UP000247810"/>
    </source>
</evidence>
<evidence type="ECO:0000259" key="2">
    <source>
        <dbReference type="Pfam" id="PF08240"/>
    </source>
</evidence>
<dbReference type="Gene3D" id="3.40.50.720">
    <property type="entry name" value="NAD(P)-binding Rossmann-like Domain"/>
    <property type="match status" value="1"/>
</dbReference>
<dbReference type="GO" id="GO:0005739">
    <property type="term" value="C:mitochondrion"/>
    <property type="evidence" value="ECO:0007669"/>
    <property type="project" value="TreeGrafter"/>
</dbReference>
<dbReference type="SUPFAM" id="SSF50129">
    <property type="entry name" value="GroES-like"/>
    <property type="match status" value="1"/>
</dbReference>
<dbReference type="EMBL" id="KZ826106">
    <property type="protein sequence ID" value="PYH88313.1"/>
    <property type="molecule type" value="Genomic_DNA"/>
</dbReference>